<dbReference type="SUPFAM" id="SSF141571">
    <property type="entry name" value="Pentapeptide repeat-like"/>
    <property type="match status" value="1"/>
</dbReference>
<keyword evidence="2" id="KW-1185">Reference proteome</keyword>
<dbReference type="Pfam" id="PF00805">
    <property type="entry name" value="Pentapeptide"/>
    <property type="match status" value="1"/>
</dbReference>
<proteinExistence type="predicted"/>
<accession>A0ABW3MY29</accession>
<dbReference type="PANTHER" id="PTHR14136:SF17">
    <property type="entry name" value="BTB_POZ DOMAIN-CONTAINING PROTEIN KCTD9"/>
    <property type="match status" value="1"/>
</dbReference>
<dbReference type="RefSeq" id="WP_386053657.1">
    <property type="nucleotide sequence ID" value="NZ_JBHTKH010000010.1"/>
</dbReference>
<gene>
    <name evidence="1" type="ORF">ACFQ2V_15020</name>
</gene>
<evidence type="ECO:0000313" key="2">
    <source>
        <dbReference type="Proteomes" id="UP001597046"/>
    </source>
</evidence>
<protein>
    <submittedName>
        <fullName evidence="1">Pentapeptide repeat-containing protein</fullName>
    </submittedName>
</protein>
<comment type="caution">
    <text evidence="1">The sequence shown here is derived from an EMBL/GenBank/DDBJ whole genome shotgun (WGS) entry which is preliminary data.</text>
</comment>
<dbReference type="EMBL" id="JBHTKH010000010">
    <property type="protein sequence ID" value="MFD1055623.1"/>
    <property type="molecule type" value="Genomic_DNA"/>
</dbReference>
<reference evidence="2" key="1">
    <citation type="journal article" date="2019" name="Int. J. Syst. Evol. Microbiol.">
        <title>The Global Catalogue of Microorganisms (GCM) 10K type strain sequencing project: providing services to taxonomists for standard genome sequencing and annotation.</title>
        <authorList>
            <consortium name="The Broad Institute Genomics Platform"/>
            <consortium name="The Broad Institute Genome Sequencing Center for Infectious Disease"/>
            <person name="Wu L."/>
            <person name="Ma J."/>
        </authorList>
    </citation>
    <scope>NUCLEOTIDE SEQUENCE [LARGE SCALE GENOMIC DNA]</scope>
    <source>
        <strain evidence="2">CCUG 57508</strain>
    </source>
</reference>
<dbReference type="Gene3D" id="2.160.20.80">
    <property type="entry name" value="E3 ubiquitin-protein ligase SopA"/>
    <property type="match status" value="1"/>
</dbReference>
<dbReference type="InterPro" id="IPR051082">
    <property type="entry name" value="Pentapeptide-BTB/POZ_domain"/>
</dbReference>
<evidence type="ECO:0000313" key="1">
    <source>
        <dbReference type="EMBL" id="MFD1055623.1"/>
    </source>
</evidence>
<dbReference type="PANTHER" id="PTHR14136">
    <property type="entry name" value="BTB_POZ DOMAIN-CONTAINING PROTEIN KCTD9"/>
    <property type="match status" value="1"/>
</dbReference>
<name>A0ABW3MY29_9MICO</name>
<organism evidence="1 2">
    <name type="scientific">Terrabacter terrigena</name>
    <dbReference type="NCBI Taxonomy" id="574718"/>
    <lineage>
        <taxon>Bacteria</taxon>
        <taxon>Bacillati</taxon>
        <taxon>Actinomycetota</taxon>
        <taxon>Actinomycetes</taxon>
        <taxon>Micrococcales</taxon>
        <taxon>Intrasporangiaceae</taxon>
        <taxon>Terrabacter</taxon>
    </lineage>
</organism>
<sequence>MGAHGLPRLEADCSRCFGLCCVALPFARSADFPVDKSGGEPCRNLLADHRCGIHDRLLEGGWRGCVTFDCFGAGQQVSQVTFGGVSWRDAPGTAPTMYAVLPVMRQLHEMLSHLLEAAALDPDRSTEVALAGLVDEVGAATRAGPESLLAVDLVELRSRVGELLRTVSASVRERHRRRDGIRAQSRRVRRVGAGADLVGADLRGLDLRATDLRGALLIAADLRGADLRWADLLGADLRDADLRGAVVDGALFVTRPQLAAART</sequence>
<dbReference type="Proteomes" id="UP001597046">
    <property type="component" value="Unassembled WGS sequence"/>
</dbReference>
<dbReference type="InterPro" id="IPR001646">
    <property type="entry name" value="5peptide_repeat"/>
</dbReference>